<dbReference type="Proteomes" id="UP000238949">
    <property type="component" value="Unassembled WGS sequence"/>
</dbReference>
<organism evidence="1 2">
    <name type="scientific">Alteromonas alba</name>
    <dbReference type="NCBI Taxonomy" id="2079529"/>
    <lineage>
        <taxon>Bacteria</taxon>
        <taxon>Pseudomonadati</taxon>
        <taxon>Pseudomonadota</taxon>
        <taxon>Gammaproteobacteria</taxon>
        <taxon>Alteromonadales</taxon>
        <taxon>Alteromonadaceae</taxon>
        <taxon>Alteromonas/Salinimonas group</taxon>
        <taxon>Alteromonas</taxon>
    </lineage>
</organism>
<accession>A0A2S9VEM3</accession>
<name>A0A2S9VEM3_9ALTE</name>
<comment type="caution">
    <text evidence="1">The sequence shown here is derived from an EMBL/GenBank/DDBJ whole genome shotgun (WGS) entry which is preliminary data.</text>
</comment>
<evidence type="ECO:0000313" key="1">
    <source>
        <dbReference type="EMBL" id="PRO74912.1"/>
    </source>
</evidence>
<proteinExistence type="predicted"/>
<sequence>MPLNLDFSNGEKVSVNQEQYNLILRVEAHYESKLTQIDQLIQYTKKADVVHLNDTEIDNPDIIKGMQIGLMLAKNQIGEFPLKIEDPDDDEE</sequence>
<keyword evidence="2" id="KW-1185">Reference proteome</keyword>
<reference evidence="2" key="1">
    <citation type="journal article" date="2020" name="Int. J. Syst. Evol. Microbiol.">
        <title>Alteromonas alba sp. nov., a marine bacterium isolated from the seawater of the West Pacific Ocean.</title>
        <authorList>
            <person name="Sun C."/>
            <person name="Wu Y.-H."/>
            <person name="Xamxidin M."/>
            <person name="Cheng H."/>
            <person name="Xu X.-W."/>
        </authorList>
    </citation>
    <scope>NUCLEOTIDE SEQUENCE [LARGE SCALE GENOMIC DNA]</scope>
    <source>
        <strain evidence="2">190</strain>
    </source>
</reference>
<dbReference type="EMBL" id="PVNP01000030">
    <property type="protein sequence ID" value="PRO74912.1"/>
    <property type="molecule type" value="Genomic_DNA"/>
</dbReference>
<dbReference type="RefSeq" id="WP_105933400.1">
    <property type="nucleotide sequence ID" value="NZ_PVNP01000030.1"/>
</dbReference>
<protein>
    <submittedName>
        <fullName evidence="1">Uncharacterized protein</fullName>
    </submittedName>
</protein>
<dbReference type="AlphaFoldDB" id="A0A2S9VEM3"/>
<evidence type="ECO:0000313" key="2">
    <source>
        <dbReference type="Proteomes" id="UP000238949"/>
    </source>
</evidence>
<gene>
    <name evidence="1" type="ORF">C6Y40_03715</name>
</gene>